<proteinExistence type="predicted"/>
<sequence length="13" mass="1432">MHAYCNSSAESMT</sequence>
<accession>A0A0A9BKT4</accession>
<organism evidence="1">
    <name type="scientific">Arundo donax</name>
    <name type="common">Giant reed</name>
    <name type="synonym">Donax arundinaceus</name>
    <dbReference type="NCBI Taxonomy" id="35708"/>
    <lineage>
        <taxon>Eukaryota</taxon>
        <taxon>Viridiplantae</taxon>
        <taxon>Streptophyta</taxon>
        <taxon>Embryophyta</taxon>
        <taxon>Tracheophyta</taxon>
        <taxon>Spermatophyta</taxon>
        <taxon>Magnoliopsida</taxon>
        <taxon>Liliopsida</taxon>
        <taxon>Poales</taxon>
        <taxon>Poaceae</taxon>
        <taxon>PACMAD clade</taxon>
        <taxon>Arundinoideae</taxon>
        <taxon>Arundineae</taxon>
        <taxon>Arundo</taxon>
    </lineage>
</organism>
<protein>
    <submittedName>
        <fullName evidence="1">Uncharacterized protein</fullName>
    </submittedName>
</protein>
<name>A0A0A9BKT4_ARUDO</name>
<reference evidence="1" key="2">
    <citation type="journal article" date="2015" name="Data Brief">
        <title>Shoot transcriptome of the giant reed, Arundo donax.</title>
        <authorList>
            <person name="Barrero R.A."/>
            <person name="Guerrero F.D."/>
            <person name="Moolhuijzen P."/>
            <person name="Goolsby J.A."/>
            <person name="Tidwell J."/>
            <person name="Bellgard S.E."/>
            <person name="Bellgard M.I."/>
        </authorList>
    </citation>
    <scope>NUCLEOTIDE SEQUENCE</scope>
    <source>
        <tissue evidence="1">Shoot tissue taken approximately 20 cm above the soil surface</tissue>
    </source>
</reference>
<reference evidence="1" key="1">
    <citation type="submission" date="2014-09" db="EMBL/GenBank/DDBJ databases">
        <authorList>
            <person name="Magalhaes I.L.F."/>
            <person name="Oliveira U."/>
            <person name="Santos F.R."/>
            <person name="Vidigal T.H.D.A."/>
            <person name="Brescovit A.D."/>
            <person name="Santos A.J."/>
        </authorList>
    </citation>
    <scope>NUCLEOTIDE SEQUENCE</scope>
    <source>
        <tissue evidence="1">Shoot tissue taken approximately 20 cm above the soil surface</tissue>
    </source>
</reference>
<evidence type="ECO:0000313" key="1">
    <source>
        <dbReference type="EMBL" id="JAD59892.1"/>
    </source>
</evidence>
<dbReference type="EMBL" id="GBRH01238003">
    <property type="protein sequence ID" value="JAD59892.1"/>
    <property type="molecule type" value="Transcribed_RNA"/>
</dbReference>